<proteinExistence type="predicted"/>
<protein>
    <submittedName>
        <fullName evidence="2">(salmon louse) hypothetical protein</fullName>
    </submittedName>
</protein>
<evidence type="ECO:0000256" key="1">
    <source>
        <dbReference type="SAM" id="MobiDB-lite"/>
    </source>
</evidence>
<organism evidence="2 3">
    <name type="scientific">Lepeophtheirus salmonis</name>
    <name type="common">Salmon louse</name>
    <name type="synonym">Caligus salmonis</name>
    <dbReference type="NCBI Taxonomy" id="72036"/>
    <lineage>
        <taxon>Eukaryota</taxon>
        <taxon>Metazoa</taxon>
        <taxon>Ecdysozoa</taxon>
        <taxon>Arthropoda</taxon>
        <taxon>Crustacea</taxon>
        <taxon>Multicrustacea</taxon>
        <taxon>Hexanauplia</taxon>
        <taxon>Copepoda</taxon>
        <taxon>Siphonostomatoida</taxon>
        <taxon>Caligidae</taxon>
        <taxon>Lepeophtheirus</taxon>
    </lineage>
</organism>
<dbReference type="OrthoDB" id="10004641at2759"/>
<feature type="compositionally biased region" description="Low complexity" evidence="1">
    <location>
        <begin position="68"/>
        <end position="79"/>
    </location>
</feature>
<dbReference type="EMBL" id="HG994594">
    <property type="protein sequence ID" value="CAF2862152.1"/>
    <property type="molecule type" value="Genomic_DNA"/>
</dbReference>
<accession>A0A7R8CQK3</accession>
<evidence type="ECO:0000313" key="2">
    <source>
        <dbReference type="EMBL" id="CAF2862152.1"/>
    </source>
</evidence>
<name>A0A7R8CQK3_LEPSM</name>
<reference evidence="2" key="1">
    <citation type="submission" date="2021-02" db="EMBL/GenBank/DDBJ databases">
        <authorList>
            <person name="Bekaert M."/>
        </authorList>
    </citation>
    <scope>NUCLEOTIDE SEQUENCE</scope>
    <source>
        <strain evidence="2">IoA-00</strain>
    </source>
</reference>
<feature type="region of interest" description="Disordered" evidence="1">
    <location>
        <begin position="67"/>
        <end position="126"/>
    </location>
</feature>
<dbReference type="AlphaFoldDB" id="A0A7R8CQK3"/>
<feature type="region of interest" description="Disordered" evidence="1">
    <location>
        <begin position="23"/>
        <end position="48"/>
    </location>
</feature>
<evidence type="ECO:0000313" key="3">
    <source>
        <dbReference type="Proteomes" id="UP000675881"/>
    </source>
</evidence>
<sequence length="180" mass="19441">MLTTPVLTTPKTAEYWSTLGKDIPFSPTSLVSVPPPPPRELPMDSDIGLRSPCDGLLHKRRMFKNKINSGNSVNSDSNSCDTPGSDNSPRDLSVSSGVKEELMDKDEDSSNGASSNGGGGVGCVPTHLRRQISKPEGLNKNVARFQHSPLAVPSPNWNVVERYIGVEILKTPKLLDNSFL</sequence>
<keyword evidence="3" id="KW-1185">Reference proteome</keyword>
<dbReference type="Proteomes" id="UP000675881">
    <property type="component" value="Chromosome 15"/>
</dbReference>
<gene>
    <name evidence="2" type="ORF">LSAA_5939</name>
</gene>